<dbReference type="Proteomes" id="UP000251047">
    <property type="component" value="Unassembled WGS sequence"/>
</dbReference>
<evidence type="ECO:0000256" key="4">
    <source>
        <dbReference type="ARBA" id="ARBA00023065"/>
    </source>
</evidence>
<dbReference type="InterPro" id="IPR020781">
    <property type="entry name" value="ATPase_OSCP/d_CS"/>
</dbReference>
<sequence length="272" mass="29313">MHAASREAYERLSHTLDTGLGETSDAVNTGAQTGTELLDVVDVLDSDRSLRMALVDAAAKPEQRAGLAKRLFSGKVSAATEEIVSAAVSQTWSNTRDLRAGLEKLGRRALLRSAEGQGQLDRVEDELFRLARILENEPELEMLLADKSRSANDRRDLLAKVIYGKVTAVTEALALQAIGRLQDSPVEVLDGLCDDVAALEGREVARVRSAAELTDEQESALAAKLEKIYGRKIAVHSEVDTSLLGGAVIRVGDEIIDGSTAGKLERLRRSIA</sequence>
<dbReference type="GO" id="GO:0045259">
    <property type="term" value="C:proton-transporting ATP synthase complex"/>
    <property type="evidence" value="ECO:0007669"/>
    <property type="project" value="UniProtKB-KW"/>
</dbReference>
<dbReference type="RefSeq" id="WP_112769222.1">
    <property type="nucleotide sequence ID" value="NZ_CP063191.1"/>
</dbReference>
<dbReference type="InterPro" id="IPR026015">
    <property type="entry name" value="ATP_synth_OSCP/delta_N_sf"/>
</dbReference>
<evidence type="ECO:0000256" key="2">
    <source>
        <dbReference type="ARBA" id="ARBA00022448"/>
    </source>
</evidence>
<dbReference type="NCBIfam" id="TIGR01145">
    <property type="entry name" value="ATP_synt_delta"/>
    <property type="match status" value="1"/>
</dbReference>
<comment type="similarity">
    <text evidence="8">Belongs to the ATPase delta chain family.</text>
</comment>
<keyword evidence="5 8" id="KW-0472">Membrane</keyword>
<dbReference type="NCBIfam" id="NF009967">
    <property type="entry name" value="PRK13430.1"/>
    <property type="match status" value="1"/>
</dbReference>
<dbReference type="Pfam" id="PF00213">
    <property type="entry name" value="OSCP"/>
    <property type="match status" value="1"/>
</dbReference>
<dbReference type="GO" id="GO:0005886">
    <property type="term" value="C:plasma membrane"/>
    <property type="evidence" value="ECO:0007669"/>
    <property type="project" value="UniProtKB-SubCell"/>
</dbReference>
<dbReference type="OrthoDB" id="5242917at2"/>
<dbReference type="PANTHER" id="PTHR11910">
    <property type="entry name" value="ATP SYNTHASE DELTA CHAIN"/>
    <property type="match status" value="1"/>
</dbReference>
<keyword evidence="7 8" id="KW-0066">ATP synthesis</keyword>
<evidence type="ECO:0000313" key="10">
    <source>
        <dbReference type="Proteomes" id="UP000251047"/>
    </source>
</evidence>
<dbReference type="Gene3D" id="1.10.520.20">
    <property type="entry name" value="N-terminal domain of the delta subunit of the F1F0-ATP synthase"/>
    <property type="match status" value="1"/>
</dbReference>
<dbReference type="HAMAP" id="MF_01416">
    <property type="entry name" value="ATP_synth_delta_bact"/>
    <property type="match status" value="1"/>
</dbReference>
<comment type="subcellular location">
    <subcellularLocation>
        <location evidence="8">Cell membrane</location>
        <topology evidence="8">Peripheral membrane protein</topology>
    </subcellularLocation>
    <subcellularLocation>
        <location evidence="1">Membrane</location>
    </subcellularLocation>
</comment>
<evidence type="ECO:0000256" key="1">
    <source>
        <dbReference type="ARBA" id="ARBA00004370"/>
    </source>
</evidence>
<evidence type="ECO:0000256" key="5">
    <source>
        <dbReference type="ARBA" id="ARBA00023136"/>
    </source>
</evidence>
<dbReference type="EMBL" id="PHQP01000020">
    <property type="protein sequence ID" value="RAV34323.1"/>
    <property type="molecule type" value="Genomic_DNA"/>
</dbReference>
<comment type="function">
    <text evidence="8">This protein is part of the stalk that links CF(0) to CF(1). It either transmits conformational changes from CF(0) to CF(1) or is implicated in proton conduction.</text>
</comment>
<evidence type="ECO:0000313" key="9">
    <source>
        <dbReference type="EMBL" id="RAV34323.1"/>
    </source>
</evidence>
<evidence type="ECO:0000256" key="7">
    <source>
        <dbReference type="ARBA" id="ARBA00023310"/>
    </source>
</evidence>
<keyword evidence="8" id="KW-1003">Cell membrane</keyword>
<dbReference type="AlphaFoldDB" id="A0A364VCE8"/>
<protein>
    <recommendedName>
        <fullName evidence="8">ATP synthase subunit delta</fullName>
    </recommendedName>
    <alternativeName>
        <fullName evidence="8">ATP synthase F(1) sector subunit delta</fullName>
    </alternativeName>
    <alternativeName>
        <fullName evidence="8">F-type ATPase subunit delta</fullName>
        <shortName evidence="8">F-ATPase subunit delta</shortName>
    </alternativeName>
</protein>
<dbReference type="PRINTS" id="PR00125">
    <property type="entry name" value="ATPASEDELTA"/>
</dbReference>
<reference evidence="9 10" key="1">
    <citation type="journal article" date="2018" name="Syst. Appl. Microbiol.">
        <title>Corynebacterium heidelbergense sp. nov., isolated from the preen glands of Egyptian geese (Alopochen aegyptiacus).</title>
        <authorList>
            <person name="Braun M.S."/>
            <person name="Wang E."/>
            <person name="Zimmermann S."/>
            <person name="Wink M."/>
        </authorList>
    </citation>
    <scope>NUCLEOTIDE SEQUENCE [LARGE SCALE GENOMIC DNA]</scope>
    <source>
        <strain evidence="9 10">DSM 104638</strain>
    </source>
</reference>
<gene>
    <name evidence="8" type="primary">atpH</name>
    <name evidence="9" type="ORF">CWC39_03955</name>
</gene>
<dbReference type="GO" id="GO:0046933">
    <property type="term" value="F:proton-transporting ATP synthase activity, rotational mechanism"/>
    <property type="evidence" value="ECO:0007669"/>
    <property type="project" value="UniProtKB-UniRule"/>
</dbReference>
<comment type="function">
    <text evidence="8">F(1)F(0) ATP synthase produces ATP from ADP in the presence of a proton or sodium gradient. F-type ATPases consist of two structural domains, F(1) containing the extramembraneous catalytic core and F(0) containing the membrane proton channel, linked together by a central stalk and a peripheral stalk. During catalysis, ATP synthesis in the catalytic domain of F(1) is coupled via a rotary mechanism of the central stalk subunits to proton translocation.</text>
</comment>
<evidence type="ECO:0000256" key="8">
    <source>
        <dbReference type="HAMAP-Rule" id="MF_01416"/>
    </source>
</evidence>
<organism evidence="9 10">
    <name type="scientific">Corynebacterium heidelbergense</name>
    <dbReference type="NCBI Taxonomy" id="2055947"/>
    <lineage>
        <taxon>Bacteria</taxon>
        <taxon>Bacillati</taxon>
        <taxon>Actinomycetota</taxon>
        <taxon>Actinomycetes</taxon>
        <taxon>Mycobacteriales</taxon>
        <taxon>Corynebacteriaceae</taxon>
        <taxon>Corynebacterium</taxon>
    </lineage>
</organism>
<dbReference type="PROSITE" id="PS00389">
    <property type="entry name" value="ATPASE_DELTA"/>
    <property type="match status" value="1"/>
</dbReference>
<keyword evidence="2 8" id="KW-0813">Transport</keyword>
<keyword evidence="4 8" id="KW-0406">Ion transport</keyword>
<dbReference type="InterPro" id="IPR000711">
    <property type="entry name" value="ATPase_OSCP/dsu"/>
</dbReference>
<evidence type="ECO:0000256" key="3">
    <source>
        <dbReference type="ARBA" id="ARBA00022781"/>
    </source>
</evidence>
<name>A0A364VCE8_9CORY</name>
<dbReference type="GO" id="GO:0016787">
    <property type="term" value="F:hydrolase activity"/>
    <property type="evidence" value="ECO:0007669"/>
    <property type="project" value="UniProtKB-KW"/>
</dbReference>
<proteinExistence type="inferred from homology"/>
<accession>A0A364VCE8</accession>
<keyword evidence="3 8" id="KW-0375">Hydrogen ion transport</keyword>
<keyword evidence="9" id="KW-0378">Hydrolase</keyword>
<keyword evidence="6 8" id="KW-0139">CF(1)</keyword>
<comment type="caution">
    <text evidence="9">The sequence shown here is derived from an EMBL/GenBank/DDBJ whole genome shotgun (WGS) entry which is preliminary data.</text>
</comment>
<evidence type="ECO:0000256" key="6">
    <source>
        <dbReference type="ARBA" id="ARBA00023196"/>
    </source>
</evidence>